<proteinExistence type="predicted"/>
<evidence type="ECO:0000313" key="1">
    <source>
        <dbReference type="EMBL" id="KAJ8372419.1"/>
    </source>
</evidence>
<protein>
    <submittedName>
        <fullName evidence="1">Uncharacterized protein</fullName>
    </submittedName>
</protein>
<name>A0AAD7R9H8_9TELE</name>
<reference evidence="1" key="1">
    <citation type="journal article" date="2023" name="Science">
        <title>Genome structures resolve the early diversification of teleost fishes.</title>
        <authorList>
            <person name="Parey E."/>
            <person name="Louis A."/>
            <person name="Montfort J."/>
            <person name="Bouchez O."/>
            <person name="Roques C."/>
            <person name="Iampietro C."/>
            <person name="Lluch J."/>
            <person name="Castinel A."/>
            <person name="Donnadieu C."/>
            <person name="Desvignes T."/>
            <person name="Floi Bucao C."/>
            <person name="Jouanno E."/>
            <person name="Wen M."/>
            <person name="Mejri S."/>
            <person name="Dirks R."/>
            <person name="Jansen H."/>
            <person name="Henkel C."/>
            <person name="Chen W.J."/>
            <person name="Zahm M."/>
            <person name="Cabau C."/>
            <person name="Klopp C."/>
            <person name="Thompson A.W."/>
            <person name="Robinson-Rechavi M."/>
            <person name="Braasch I."/>
            <person name="Lecointre G."/>
            <person name="Bobe J."/>
            <person name="Postlethwait J.H."/>
            <person name="Berthelot C."/>
            <person name="Roest Crollius H."/>
            <person name="Guiguen Y."/>
        </authorList>
    </citation>
    <scope>NUCLEOTIDE SEQUENCE</scope>
    <source>
        <strain evidence="1">NC1722</strain>
    </source>
</reference>
<evidence type="ECO:0000313" key="2">
    <source>
        <dbReference type="Proteomes" id="UP001221898"/>
    </source>
</evidence>
<sequence>MGEFRGLGANGSTAFQRFSPLCQKAWPSPPPACRLAPAHGVRAQVNADTLFCTQSWRAEMGEFRGLGANGSTAFQRFSPLCQKALAFTTACLPSGSCSRAMQARVIER</sequence>
<gene>
    <name evidence="1" type="ORF">AAFF_G00289550</name>
</gene>
<accession>A0AAD7R9H8</accession>
<dbReference type="EMBL" id="JAINUG010000402">
    <property type="protein sequence ID" value="KAJ8372419.1"/>
    <property type="molecule type" value="Genomic_DNA"/>
</dbReference>
<organism evidence="1 2">
    <name type="scientific">Aldrovandia affinis</name>
    <dbReference type="NCBI Taxonomy" id="143900"/>
    <lineage>
        <taxon>Eukaryota</taxon>
        <taxon>Metazoa</taxon>
        <taxon>Chordata</taxon>
        <taxon>Craniata</taxon>
        <taxon>Vertebrata</taxon>
        <taxon>Euteleostomi</taxon>
        <taxon>Actinopterygii</taxon>
        <taxon>Neopterygii</taxon>
        <taxon>Teleostei</taxon>
        <taxon>Notacanthiformes</taxon>
        <taxon>Halosauridae</taxon>
        <taxon>Aldrovandia</taxon>
    </lineage>
</organism>
<dbReference type="Proteomes" id="UP001221898">
    <property type="component" value="Unassembled WGS sequence"/>
</dbReference>
<comment type="caution">
    <text evidence="1">The sequence shown here is derived from an EMBL/GenBank/DDBJ whole genome shotgun (WGS) entry which is preliminary data.</text>
</comment>
<keyword evidence="2" id="KW-1185">Reference proteome</keyword>
<dbReference type="AlphaFoldDB" id="A0AAD7R9H8"/>